<keyword evidence="5 7" id="KW-0378">Hydrolase</keyword>
<evidence type="ECO:0000256" key="7">
    <source>
        <dbReference type="RuleBase" id="RU362042"/>
    </source>
</evidence>
<sequence length="221" mass="24878">MTKKEHVAQRKPKQGQQGVIGLFNRFKETWAGRFISTLLLALVIVIPVRTFAIQGYHIPSGSMESTLLIGDVLFADKITFGPRIPFTNGARIPGLREPVPGDIVIFKHPTEKVDLIKRCIALAGQTVEMKAKQVFVDGEPLDEPYAQHVDPGYLHRRDDFGPFVVPAEHIFVLGDNRDRSNDSRFLGPISDKAIIAKARIIYFSLNTQKWLPRINRIGRLL</sequence>
<evidence type="ECO:0000256" key="1">
    <source>
        <dbReference type="ARBA" id="ARBA00000677"/>
    </source>
</evidence>
<dbReference type="GO" id="GO:0016020">
    <property type="term" value="C:membrane"/>
    <property type="evidence" value="ECO:0007669"/>
    <property type="project" value="UniProtKB-SubCell"/>
</dbReference>
<feature type="transmembrane region" description="Helical" evidence="7">
    <location>
        <begin position="30"/>
        <end position="48"/>
    </location>
</feature>
<evidence type="ECO:0000259" key="8">
    <source>
        <dbReference type="Pfam" id="PF10502"/>
    </source>
</evidence>
<evidence type="ECO:0000313" key="10">
    <source>
        <dbReference type="Proteomes" id="UP000777784"/>
    </source>
</evidence>
<feature type="active site" evidence="6">
    <location>
        <position position="117"/>
    </location>
</feature>
<dbReference type="Proteomes" id="UP000777784">
    <property type="component" value="Unassembled WGS sequence"/>
</dbReference>
<comment type="subcellular location">
    <subcellularLocation>
        <location evidence="7">Membrane</location>
        <topology evidence="7">Single-pass type II membrane protein</topology>
    </subcellularLocation>
</comment>
<dbReference type="InterPro" id="IPR019533">
    <property type="entry name" value="Peptidase_S26"/>
</dbReference>
<comment type="similarity">
    <text evidence="2 7">Belongs to the peptidase S26 family.</text>
</comment>
<dbReference type="AlphaFoldDB" id="A0A948S0K5"/>
<dbReference type="GO" id="GO:0009003">
    <property type="term" value="F:signal peptidase activity"/>
    <property type="evidence" value="ECO:0007669"/>
    <property type="project" value="UniProtKB-EC"/>
</dbReference>
<keyword evidence="7" id="KW-1133">Transmembrane helix</keyword>
<evidence type="ECO:0000256" key="5">
    <source>
        <dbReference type="ARBA" id="ARBA00022801"/>
    </source>
</evidence>
<dbReference type="PRINTS" id="PR00727">
    <property type="entry name" value="LEADERPTASE"/>
</dbReference>
<dbReference type="EMBL" id="JAHJDP010000069">
    <property type="protein sequence ID" value="MBU2691624.1"/>
    <property type="molecule type" value="Genomic_DNA"/>
</dbReference>
<evidence type="ECO:0000256" key="4">
    <source>
        <dbReference type="ARBA" id="ARBA00022670"/>
    </source>
</evidence>
<dbReference type="InterPro" id="IPR019758">
    <property type="entry name" value="Pept_S26A_signal_pept_1_CS"/>
</dbReference>
<accession>A0A948S0K5</accession>
<dbReference type="InterPro" id="IPR000223">
    <property type="entry name" value="Pept_S26A_signal_pept_1"/>
</dbReference>
<dbReference type="PROSITE" id="PS00501">
    <property type="entry name" value="SPASE_I_1"/>
    <property type="match status" value="1"/>
</dbReference>
<evidence type="ECO:0000256" key="6">
    <source>
        <dbReference type="PIRSR" id="PIRSR600223-1"/>
    </source>
</evidence>
<dbReference type="InterPro" id="IPR019756">
    <property type="entry name" value="Pept_S26A_signal_pept_1_Ser-AS"/>
</dbReference>
<gene>
    <name evidence="9" type="primary">lepB</name>
    <name evidence="9" type="ORF">KJ970_11925</name>
</gene>
<dbReference type="SUPFAM" id="SSF51306">
    <property type="entry name" value="LexA/Signal peptidase"/>
    <property type="match status" value="1"/>
</dbReference>
<feature type="active site" evidence="6">
    <location>
        <position position="62"/>
    </location>
</feature>
<dbReference type="PANTHER" id="PTHR43390:SF1">
    <property type="entry name" value="CHLOROPLAST PROCESSING PEPTIDASE"/>
    <property type="match status" value="1"/>
</dbReference>
<evidence type="ECO:0000256" key="2">
    <source>
        <dbReference type="ARBA" id="ARBA00009370"/>
    </source>
</evidence>
<dbReference type="CDD" id="cd06530">
    <property type="entry name" value="S26_SPase_I"/>
    <property type="match status" value="1"/>
</dbReference>
<evidence type="ECO:0000313" key="9">
    <source>
        <dbReference type="EMBL" id="MBU2691624.1"/>
    </source>
</evidence>
<keyword evidence="4 7" id="KW-0645">Protease</keyword>
<comment type="catalytic activity">
    <reaction evidence="1 7">
        <text>Cleavage of hydrophobic, N-terminal signal or leader sequences from secreted and periplasmic proteins.</text>
        <dbReference type="EC" id="3.4.21.89"/>
    </reaction>
</comment>
<keyword evidence="7" id="KW-0472">Membrane</keyword>
<dbReference type="EC" id="3.4.21.89" evidence="3 7"/>
<dbReference type="InterPro" id="IPR036286">
    <property type="entry name" value="LexA/Signal_pep-like_sf"/>
</dbReference>
<organism evidence="9 10">
    <name type="scientific">Eiseniibacteriota bacterium</name>
    <dbReference type="NCBI Taxonomy" id="2212470"/>
    <lineage>
        <taxon>Bacteria</taxon>
        <taxon>Candidatus Eiseniibacteriota</taxon>
    </lineage>
</organism>
<proteinExistence type="inferred from homology"/>
<reference evidence="9" key="1">
    <citation type="submission" date="2021-05" db="EMBL/GenBank/DDBJ databases">
        <title>Energy efficiency and biological interactions define the core microbiome of deep oligotrophic groundwater.</title>
        <authorList>
            <person name="Mehrshad M."/>
            <person name="Lopez-Fernandez M."/>
            <person name="Bell E."/>
            <person name="Bernier-Latmani R."/>
            <person name="Bertilsson S."/>
            <person name="Dopson M."/>
        </authorList>
    </citation>
    <scope>NUCLEOTIDE SEQUENCE</scope>
    <source>
        <strain evidence="9">Modern_marine.mb.64</strain>
    </source>
</reference>
<dbReference type="PROSITE" id="PS00761">
    <property type="entry name" value="SPASE_I_3"/>
    <property type="match status" value="1"/>
</dbReference>
<dbReference type="NCBIfam" id="TIGR02227">
    <property type="entry name" value="sigpep_I_bact"/>
    <property type="match status" value="1"/>
</dbReference>
<name>A0A948S0K5_UNCEI</name>
<dbReference type="GO" id="GO:0004252">
    <property type="term" value="F:serine-type endopeptidase activity"/>
    <property type="evidence" value="ECO:0007669"/>
    <property type="project" value="InterPro"/>
</dbReference>
<dbReference type="GO" id="GO:0006465">
    <property type="term" value="P:signal peptide processing"/>
    <property type="evidence" value="ECO:0007669"/>
    <property type="project" value="InterPro"/>
</dbReference>
<keyword evidence="7" id="KW-0812">Transmembrane</keyword>
<dbReference type="Gene3D" id="2.10.109.10">
    <property type="entry name" value="Umud Fragment, subunit A"/>
    <property type="match status" value="1"/>
</dbReference>
<comment type="caution">
    <text evidence="9">The sequence shown here is derived from an EMBL/GenBank/DDBJ whole genome shotgun (WGS) entry which is preliminary data.</text>
</comment>
<dbReference type="Pfam" id="PF10502">
    <property type="entry name" value="Peptidase_S26"/>
    <property type="match status" value="1"/>
</dbReference>
<protein>
    <recommendedName>
        <fullName evidence="3 7">Signal peptidase I</fullName>
        <ecNumber evidence="3 7">3.4.21.89</ecNumber>
    </recommendedName>
</protein>
<feature type="domain" description="Peptidase S26" evidence="8">
    <location>
        <begin position="33"/>
        <end position="203"/>
    </location>
</feature>
<evidence type="ECO:0000256" key="3">
    <source>
        <dbReference type="ARBA" id="ARBA00013208"/>
    </source>
</evidence>
<dbReference type="PANTHER" id="PTHR43390">
    <property type="entry name" value="SIGNAL PEPTIDASE I"/>
    <property type="match status" value="1"/>
</dbReference>